<reference evidence="2" key="1">
    <citation type="submission" date="2020-12" db="EMBL/GenBank/DDBJ databases">
        <title>Pontibaca salina gen. nov., sp. nov., isolated from marine sediment.</title>
        <authorList>
            <person name="Bo J."/>
            <person name="Wang S."/>
            <person name="Song X."/>
            <person name="Du Z."/>
        </authorList>
    </citation>
    <scope>NUCLEOTIDE SEQUENCE</scope>
    <source>
        <strain evidence="2">S1109L</strain>
    </source>
</reference>
<comment type="caution">
    <text evidence="2">The sequence shown here is derived from an EMBL/GenBank/DDBJ whole genome shotgun (WGS) entry which is preliminary data.</text>
</comment>
<keyword evidence="1" id="KW-0238">DNA-binding</keyword>
<dbReference type="GO" id="GO:0005829">
    <property type="term" value="C:cytosol"/>
    <property type="evidence" value="ECO:0007669"/>
    <property type="project" value="TreeGrafter"/>
</dbReference>
<dbReference type="EMBL" id="JAEIJD010000002">
    <property type="protein sequence ID" value="MBI6628824.1"/>
    <property type="molecule type" value="Genomic_DNA"/>
</dbReference>
<dbReference type="PROSITE" id="PS51197">
    <property type="entry name" value="HTH_RRF2_2"/>
    <property type="match status" value="1"/>
</dbReference>
<name>A0A934HSJ2_9RHOB</name>
<evidence type="ECO:0000256" key="1">
    <source>
        <dbReference type="ARBA" id="ARBA00023125"/>
    </source>
</evidence>
<dbReference type="Proteomes" id="UP000613255">
    <property type="component" value="Unassembled WGS sequence"/>
</dbReference>
<dbReference type="GO" id="GO:0003677">
    <property type="term" value="F:DNA binding"/>
    <property type="evidence" value="ECO:0007669"/>
    <property type="project" value="UniProtKB-KW"/>
</dbReference>
<dbReference type="PANTHER" id="PTHR33221:SF4">
    <property type="entry name" value="HTH-TYPE TRANSCRIPTIONAL REPRESSOR NSRR"/>
    <property type="match status" value="1"/>
</dbReference>
<sequence length="138" mass="15442">MRLAAFTDYGLRILMRLADAPERRFSTAELATQFRVSQHHLTKVVQDLARGGFITTQRGSGGGISLARDSDTIRLGEVVRYLERRFALVECFQTDGGECVLEPRCRLKARLASAREAFFKDLDRSTIADCTWRDGAAA</sequence>
<dbReference type="InterPro" id="IPR036388">
    <property type="entry name" value="WH-like_DNA-bd_sf"/>
</dbReference>
<dbReference type="SUPFAM" id="SSF46785">
    <property type="entry name" value="Winged helix' DNA-binding domain"/>
    <property type="match status" value="1"/>
</dbReference>
<evidence type="ECO:0000313" key="3">
    <source>
        <dbReference type="Proteomes" id="UP000613255"/>
    </source>
</evidence>
<evidence type="ECO:0000313" key="2">
    <source>
        <dbReference type="EMBL" id="MBI6628824.1"/>
    </source>
</evidence>
<dbReference type="NCBIfam" id="TIGR00738">
    <property type="entry name" value="rrf2_super"/>
    <property type="match status" value="1"/>
</dbReference>
<dbReference type="InterPro" id="IPR036390">
    <property type="entry name" value="WH_DNA-bd_sf"/>
</dbReference>
<dbReference type="InterPro" id="IPR000944">
    <property type="entry name" value="Tscrpt_reg_Rrf2"/>
</dbReference>
<gene>
    <name evidence="2" type="ORF">JAO82_02920</name>
</gene>
<dbReference type="RefSeq" id="WP_198684852.1">
    <property type="nucleotide sequence ID" value="NZ_JAEIJD010000002.1"/>
</dbReference>
<dbReference type="PANTHER" id="PTHR33221">
    <property type="entry name" value="WINGED HELIX-TURN-HELIX TRANSCRIPTIONAL REGULATOR, RRF2 FAMILY"/>
    <property type="match status" value="1"/>
</dbReference>
<proteinExistence type="predicted"/>
<dbReference type="AlphaFoldDB" id="A0A934HSJ2"/>
<keyword evidence="3" id="KW-1185">Reference proteome</keyword>
<protein>
    <submittedName>
        <fullName evidence="2">Rrf2 family transcriptional regulator</fullName>
    </submittedName>
</protein>
<dbReference type="GO" id="GO:0003700">
    <property type="term" value="F:DNA-binding transcription factor activity"/>
    <property type="evidence" value="ECO:0007669"/>
    <property type="project" value="TreeGrafter"/>
</dbReference>
<dbReference type="Pfam" id="PF02082">
    <property type="entry name" value="Rrf2"/>
    <property type="match status" value="1"/>
</dbReference>
<accession>A0A934HSJ2</accession>
<dbReference type="Gene3D" id="1.10.10.10">
    <property type="entry name" value="Winged helix-like DNA-binding domain superfamily/Winged helix DNA-binding domain"/>
    <property type="match status" value="1"/>
</dbReference>
<organism evidence="2 3">
    <name type="scientific">Pontibaca salina</name>
    <dbReference type="NCBI Taxonomy" id="2795731"/>
    <lineage>
        <taxon>Bacteria</taxon>
        <taxon>Pseudomonadati</taxon>
        <taxon>Pseudomonadota</taxon>
        <taxon>Alphaproteobacteria</taxon>
        <taxon>Rhodobacterales</taxon>
        <taxon>Roseobacteraceae</taxon>
        <taxon>Pontibaca</taxon>
    </lineage>
</organism>